<dbReference type="InterPro" id="IPR038970">
    <property type="entry name" value="Lyase_8"/>
</dbReference>
<dbReference type="InterPro" id="IPR013783">
    <property type="entry name" value="Ig-like_fold"/>
</dbReference>
<dbReference type="InterPro" id="IPR008929">
    <property type="entry name" value="Chondroitin_lyas"/>
</dbReference>
<dbReference type="PANTHER" id="PTHR38481:SF1">
    <property type="entry name" value="HYALURONATE LYASE"/>
    <property type="match status" value="1"/>
</dbReference>
<evidence type="ECO:0000256" key="2">
    <source>
        <dbReference type="ARBA" id="ARBA00006699"/>
    </source>
</evidence>
<comment type="subcellular location">
    <subcellularLocation>
        <location evidence="1">Secreted</location>
    </subcellularLocation>
</comment>
<feature type="active site" evidence="6">
    <location>
        <position position="248"/>
    </location>
</feature>
<dbReference type="Gene3D" id="2.70.98.10">
    <property type="match status" value="1"/>
</dbReference>
<dbReference type="PROSITE" id="PS51272">
    <property type="entry name" value="SLH"/>
    <property type="match status" value="3"/>
</dbReference>
<dbReference type="InterPro" id="IPR058094">
    <property type="entry name" value="Ig-like_OmpL47-like"/>
</dbReference>
<keyword evidence="4" id="KW-0732">Signal</keyword>
<feature type="domain" description="SLH" evidence="8">
    <location>
        <begin position="1301"/>
        <end position="1360"/>
    </location>
</feature>
<keyword evidence="10" id="KW-1185">Reference proteome</keyword>
<keyword evidence="3" id="KW-0964">Secreted</keyword>
<feature type="compositionally biased region" description="Acidic residues" evidence="7">
    <location>
        <begin position="1224"/>
        <end position="1236"/>
    </location>
</feature>
<dbReference type="Gene3D" id="2.60.220.10">
    <property type="entry name" value="Polysaccharide lyase family 8-like, C-terminal"/>
    <property type="match status" value="1"/>
</dbReference>
<feature type="active site" evidence="6">
    <location>
        <position position="311"/>
    </location>
</feature>
<dbReference type="Pfam" id="PF00395">
    <property type="entry name" value="SLH"/>
    <property type="match status" value="3"/>
</dbReference>
<feature type="domain" description="SLH" evidence="8">
    <location>
        <begin position="1237"/>
        <end position="1300"/>
    </location>
</feature>
<evidence type="ECO:0000256" key="5">
    <source>
        <dbReference type="ARBA" id="ARBA00023239"/>
    </source>
</evidence>
<comment type="similarity">
    <text evidence="2">Belongs to the polysaccharide lyase 8 family.</text>
</comment>
<evidence type="ECO:0000256" key="3">
    <source>
        <dbReference type="ARBA" id="ARBA00022525"/>
    </source>
</evidence>
<dbReference type="SUPFAM" id="SSF48230">
    <property type="entry name" value="Chondroitin AC/alginate lyase"/>
    <property type="match status" value="1"/>
</dbReference>
<dbReference type="GO" id="GO:0005576">
    <property type="term" value="C:extracellular region"/>
    <property type="evidence" value="ECO:0007669"/>
    <property type="project" value="UniProtKB-SubCell"/>
</dbReference>
<evidence type="ECO:0000256" key="7">
    <source>
        <dbReference type="SAM" id="MobiDB-lite"/>
    </source>
</evidence>
<evidence type="ECO:0000256" key="4">
    <source>
        <dbReference type="ARBA" id="ARBA00022729"/>
    </source>
</evidence>
<dbReference type="Pfam" id="PF08124">
    <property type="entry name" value="Lyase_8_N"/>
    <property type="match status" value="1"/>
</dbReference>
<gene>
    <name evidence="9" type="ORF">PAT3040_01184</name>
</gene>
<dbReference type="Proteomes" id="UP000245202">
    <property type="component" value="Unassembled WGS sequence"/>
</dbReference>
<dbReference type="InterPro" id="IPR011071">
    <property type="entry name" value="Lyase_8-like_C"/>
</dbReference>
<protein>
    <submittedName>
        <fullName evidence="9">Putative polysaccharide lyase</fullName>
    </submittedName>
</protein>
<accession>A0A2R5ETC9</accession>
<dbReference type="Gene3D" id="2.60.40.680">
    <property type="match status" value="1"/>
</dbReference>
<dbReference type="Pfam" id="PF24517">
    <property type="entry name" value="CBM96"/>
    <property type="match status" value="1"/>
</dbReference>
<dbReference type="SUPFAM" id="SSF74650">
    <property type="entry name" value="Galactose mutarotase-like"/>
    <property type="match status" value="1"/>
</dbReference>
<evidence type="ECO:0000313" key="10">
    <source>
        <dbReference type="Proteomes" id="UP000245202"/>
    </source>
</evidence>
<dbReference type="PANTHER" id="PTHR38481">
    <property type="entry name" value="HYALURONATE LYASE"/>
    <property type="match status" value="1"/>
</dbReference>
<dbReference type="GO" id="GO:0016837">
    <property type="term" value="F:carbon-oxygen lyase activity, acting on polysaccharides"/>
    <property type="evidence" value="ECO:0007669"/>
    <property type="project" value="UniProtKB-ARBA"/>
</dbReference>
<dbReference type="Pfam" id="PF02884">
    <property type="entry name" value="Lyase_8_C"/>
    <property type="match status" value="1"/>
</dbReference>
<dbReference type="EMBL" id="BDQX01000053">
    <property type="protein sequence ID" value="GBG06654.1"/>
    <property type="molecule type" value="Genomic_DNA"/>
</dbReference>
<dbReference type="InterPro" id="IPR002102">
    <property type="entry name" value="Cohesin_dom"/>
</dbReference>
<dbReference type="Pfam" id="PF00963">
    <property type="entry name" value="Cohesin"/>
    <property type="match status" value="1"/>
</dbReference>
<evidence type="ECO:0000256" key="6">
    <source>
        <dbReference type="PIRSR" id="PIRSR638970-1"/>
    </source>
</evidence>
<dbReference type="InterPro" id="IPR012970">
    <property type="entry name" value="Lyase_8_alpha_N"/>
</dbReference>
<dbReference type="CDD" id="cd01083">
    <property type="entry name" value="GAG_Lyase"/>
    <property type="match status" value="1"/>
</dbReference>
<dbReference type="InterPro" id="IPR008965">
    <property type="entry name" value="CBM2/CBM3_carb-bd_dom_sf"/>
</dbReference>
<dbReference type="InterPro" id="IPR001119">
    <property type="entry name" value="SLH_dom"/>
</dbReference>
<feature type="region of interest" description="Disordered" evidence="7">
    <location>
        <begin position="1165"/>
        <end position="1247"/>
    </location>
</feature>
<feature type="active site" evidence="6">
    <location>
        <position position="257"/>
    </location>
</feature>
<dbReference type="SUPFAM" id="SSF49863">
    <property type="entry name" value="Hyaluronate lyase-like, C-terminal domain"/>
    <property type="match status" value="1"/>
</dbReference>
<dbReference type="InterPro" id="IPR014718">
    <property type="entry name" value="GH-type_carb-bd"/>
</dbReference>
<dbReference type="Gene3D" id="1.50.10.100">
    <property type="entry name" value="Chondroitin AC/alginate lyase"/>
    <property type="match status" value="1"/>
</dbReference>
<organism evidence="9 10">
    <name type="scientific">Paenibacillus agaridevorans</name>
    <dbReference type="NCBI Taxonomy" id="171404"/>
    <lineage>
        <taxon>Bacteria</taxon>
        <taxon>Bacillati</taxon>
        <taxon>Bacillota</taxon>
        <taxon>Bacilli</taxon>
        <taxon>Bacillales</taxon>
        <taxon>Paenibacillaceae</taxon>
        <taxon>Paenibacillus</taxon>
    </lineage>
</organism>
<feature type="compositionally biased region" description="Gly residues" evidence="7">
    <location>
        <begin position="1192"/>
        <end position="1205"/>
    </location>
</feature>
<dbReference type="Pfam" id="PF02278">
    <property type="entry name" value="Lyase_8"/>
    <property type="match status" value="1"/>
</dbReference>
<evidence type="ECO:0000313" key="9">
    <source>
        <dbReference type="EMBL" id="GBG06654.1"/>
    </source>
</evidence>
<keyword evidence="5 9" id="KW-0456">Lyase</keyword>
<dbReference type="Gene3D" id="2.60.40.10">
    <property type="entry name" value="Immunoglobulins"/>
    <property type="match status" value="1"/>
</dbReference>
<evidence type="ECO:0000259" key="8">
    <source>
        <dbReference type="PROSITE" id="PS51272"/>
    </source>
</evidence>
<reference evidence="9 10" key="1">
    <citation type="submission" date="2017-08" db="EMBL/GenBank/DDBJ databases">
        <title>Substantial Increase in Enzyme Production by Combined Drug-Resistance Mutations in Paenibacillus agaridevorans.</title>
        <authorList>
            <person name="Tanaka Y."/>
            <person name="Funane K."/>
            <person name="Hosaka T."/>
            <person name="Shiwa Y."/>
            <person name="Fujita N."/>
            <person name="Miyazaki T."/>
            <person name="Yoshikawa H."/>
            <person name="Murakami K."/>
            <person name="Kasahara K."/>
            <person name="Inaoka T."/>
            <person name="Hiraga Y."/>
            <person name="Ochi K."/>
        </authorList>
    </citation>
    <scope>NUCLEOTIDE SEQUENCE [LARGE SCALE GENOMIC DNA]</scope>
    <source>
        <strain evidence="9 10">T-3040</strain>
    </source>
</reference>
<dbReference type="InterPro" id="IPR011013">
    <property type="entry name" value="Gal_mutarotase_sf_dom"/>
</dbReference>
<evidence type="ECO:0000256" key="1">
    <source>
        <dbReference type="ARBA" id="ARBA00004613"/>
    </source>
</evidence>
<dbReference type="SUPFAM" id="SSF49384">
    <property type="entry name" value="Carbohydrate-binding domain"/>
    <property type="match status" value="1"/>
</dbReference>
<comment type="caution">
    <text evidence="9">The sequence shown here is derived from an EMBL/GenBank/DDBJ whole genome shotgun (WGS) entry which is preliminary data.</text>
</comment>
<proteinExistence type="inferred from homology"/>
<dbReference type="GO" id="GO:0030246">
    <property type="term" value="F:carbohydrate binding"/>
    <property type="evidence" value="ECO:0007669"/>
    <property type="project" value="InterPro"/>
</dbReference>
<dbReference type="GO" id="GO:0000272">
    <property type="term" value="P:polysaccharide catabolic process"/>
    <property type="evidence" value="ECO:0007669"/>
    <property type="project" value="InterPro"/>
</dbReference>
<feature type="domain" description="SLH" evidence="8">
    <location>
        <begin position="1362"/>
        <end position="1415"/>
    </location>
</feature>
<dbReference type="NCBIfam" id="NF047446">
    <property type="entry name" value="barrel_OmpL47"/>
    <property type="match status" value="1"/>
</dbReference>
<dbReference type="InterPro" id="IPR003159">
    <property type="entry name" value="Lyase_8_central_dom"/>
</dbReference>
<dbReference type="InterPro" id="IPR055372">
    <property type="entry name" value="CBM96"/>
</dbReference>
<dbReference type="CDD" id="cd08547">
    <property type="entry name" value="Type_II_cohesin"/>
    <property type="match status" value="1"/>
</dbReference>
<dbReference type="NCBIfam" id="NF033679">
    <property type="entry name" value="DNRLRE_dom"/>
    <property type="match status" value="1"/>
</dbReference>
<name>A0A2R5ETC9_9BACL</name>
<sequence>MFTLLQPTPAAAAQQSEKLGELRLKWFDFLTGGTDIDLQDEDIKRAAQANAAKVTNESGTGAWDTMNKQEGRSSLWADYNSTTNSSHITNSYNRLKDMAIAFATPGTELHKDTGLRDDILAGIDWMYQNRYNVTRASYNNWWDWEIGAPLALADIVTLMYDDMSEEQISAYTSTIDRFVPNPGKRLIGAPGLTETGANLMDKALAVVLRGILGSNEAKIAQSRDALDSVFPYVSGGDGFYKDGSFIQHNNIAYTGSYGSVLLGNMGKLLTLLADSDWPIDSPGFENVWNWVTDSFEPVIYNGHIMEMVSGRAVSRYNNNTRGAVWTILRLSQFAPAEEAQRYKEMVKEWLLADQSVASPYDGVPIRDIVALKKLLNDDSIERRGGLARNYALTAMDRIVHSREAFTFGISMSSTRIANYEGSTNGEHTKGWYTGDGMTYLYNQDAGYYRDGFWPTIDPLRLAGVTSDGKQRTATRTTSSTWVGGSSLDKAYGAAGMDLSPPGSDLRGKKSWFMFDDEIVALGADLTTGTPRTDGKQVETIVENRMIASADENALTVDGEMMPAQSDWSEKLSQVQWAHIAGTLPGADVGYYFPGGSDVSALRETRSEAWSSINPSGPTTPLTRNYLSLAVEHGAKATAAEYAYVLLPGKNTGDTNMYSENPDIRILSNTAAMQAVQETKLGVTGINFWRAGETEQVRAYQPASVMVKEAGDEWTVVVSDPTQAQAKVRVELAAVALEQLEADSTVTVLRSSPSVLLEVATAGTKGASQTIKLKVDPDADTDLPVEEGVSPDPEAVIRVDVTADAYVNGGANAAVNYGNTGYLNIRNGTGLYDRRTYLKYDLSTLSSEVERAYLYVYGRVNDSAGGTANIGAYAVEDDSWTETGLNYNNRPAEGARMDDVTFNATNEWRSFDVTSFMNQELLSNETATVMLRQFNGDKSSEIRSRENEGGTYRSYLELLMKDETAPATTVRFEAEAASAGLNGQPVTLLVEAEDNEGGWGVWRTQYRINGRGWMTVDAGRIVLQGDGSYRVEYRSTDKAGNVEQTKQLAVTISTPTAELVGPEQAVAGESIEIMYRINTGLNHLYASEFVVEYDSEKLIFDSAEAAQQHIIVAGLANEPGRLGVIVAGLGQPLGGNENLVKLVFKAASVEETATTRLEVVEAQAADRTGKELTLRPTSIAVTVKAQKEEPGTGEPGTGEPGTGGPGTSDPGTSEPGTGGPGTDEPGSEEPGTDEPGTDEPREWSDVQGHWSESVIKEAAKLNWLNGYPDGTFRPDKAMTRAEFAVLVVRALGLNKANTLAFADTEQLPEWARDAIAIGVTNGFIAGYEDNTFRANRPITRLEMAVMIARVLELTRSKQTEHVFADAGDIPAWGRDSVAAVFENGLFQGKGGNRFVPNAGATRAEAVTVLLRALNRE</sequence>
<dbReference type="InterPro" id="IPR004103">
    <property type="entry name" value="Lyase_8_C"/>
</dbReference>